<reference evidence="1" key="1">
    <citation type="submission" date="2020-04" db="EMBL/GenBank/DDBJ databases">
        <authorList>
            <person name="Chiriac C."/>
            <person name="Salcher M."/>
            <person name="Ghai R."/>
            <person name="Kavagutti S V."/>
        </authorList>
    </citation>
    <scope>NUCLEOTIDE SEQUENCE</scope>
</reference>
<proteinExistence type="predicted"/>
<dbReference type="EMBL" id="LR796167">
    <property type="protein sequence ID" value="CAB4123125.1"/>
    <property type="molecule type" value="Genomic_DNA"/>
</dbReference>
<gene>
    <name evidence="1" type="ORF">UFOVP29_284</name>
</gene>
<accession>A0A6J5KP46</accession>
<evidence type="ECO:0000313" key="1">
    <source>
        <dbReference type="EMBL" id="CAB4123125.1"/>
    </source>
</evidence>
<protein>
    <submittedName>
        <fullName evidence="1">Baseplate wedge protein gp53, bacteriophage T4</fullName>
    </submittedName>
</protein>
<organism evidence="1">
    <name type="scientific">uncultured Caudovirales phage</name>
    <dbReference type="NCBI Taxonomy" id="2100421"/>
    <lineage>
        <taxon>Viruses</taxon>
        <taxon>Duplodnaviria</taxon>
        <taxon>Heunggongvirae</taxon>
        <taxon>Uroviricota</taxon>
        <taxon>Caudoviricetes</taxon>
        <taxon>Peduoviridae</taxon>
        <taxon>Maltschvirus</taxon>
        <taxon>Maltschvirus maltsch</taxon>
    </lineage>
</organism>
<name>A0A6J5KP46_9CAUD</name>
<sequence>MTSAIYNNSSPYSVTSQTNRFFTYLDSWTVPTLSFSTEDQYIYLGAKYKHRPDLLSYDYYGTPKLWWIFSVYNMNTIKDPIYDIVPGIQLLIPDKSNLTGLI</sequence>